<dbReference type="AlphaFoldDB" id="A0A345ZCM6"/>
<evidence type="ECO:0000256" key="1">
    <source>
        <dbReference type="SAM" id="SignalP"/>
    </source>
</evidence>
<keyword evidence="1" id="KW-0732">Signal</keyword>
<dbReference type="EMBL" id="CP025544">
    <property type="protein sequence ID" value="AXK61043.1"/>
    <property type="molecule type" value="Genomic_DNA"/>
</dbReference>
<dbReference type="KEGG" id="cdes:C0J27_04910"/>
<reference evidence="2 3" key="1">
    <citation type="submission" date="2017-12" db="EMBL/GenBank/DDBJ databases">
        <title>Chromulinavorax destructans is a abundant pathogen of dominant heterotrophic picoflagllates.</title>
        <authorList>
            <person name="Deeg C.M."/>
            <person name="Zimmer M."/>
            <person name="Suttle C.A."/>
        </authorList>
    </citation>
    <scope>NUCLEOTIDE SEQUENCE [LARGE SCALE GENOMIC DNA]</scope>
    <source>
        <strain evidence="2 3">SeV1</strain>
    </source>
</reference>
<proteinExistence type="predicted"/>
<sequence>MSIKKNAKSTLLTALLVSSLSCGLQASDMIEEEGTRLQITGSYNLLSAEIAAVQASLAAVPSVAQASADKVAALAISPVINAFVLTGTGAGTYNSAVAALAPLITTALATPNNANILAVQTSINAPSTGLLAAAAGQLLTPYVTASVLAAANELNVAVNAWLAAYPA</sequence>
<evidence type="ECO:0000313" key="3">
    <source>
        <dbReference type="Proteomes" id="UP000254834"/>
    </source>
</evidence>
<organism evidence="2 3">
    <name type="scientific">Candidatus Chromulinivorax destructor</name>
    <dbReference type="NCBI Taxonomy" id="2066483"/>
    <lineage>
        <taxon>Bacteria</taxon>
        <taxon>Candidatus Babelota</taxon>
        <taxon>Candidatus Babeliae</taxon>
        <taxon>Candidatus Babeliales</taxon>
        <taxon>Candidatus Chromulinivoraceae</taxon>
        <taxon>Candidatus Chromulinivorax</taxon>
    </lineage>
</organism>
<feature type="signal peptide" evidence="1">
    <location>
        <begin position="1"/>
        <end position="26"/>
    </location>
</feature>
<gene>
    <name evidence="2" type="ORF">C0J27_04910</name>
</gene>
<feature type="chain" id="PRO_5016889564" evidence="1">
    <location>
        <begin position="27"/>
        <end position="167"/>
    </location>
</feature>
<dbReference type="PROSITE" id="PS51257">
    <property type="entry name" value="PROKAR_LIPOPROTEIN"/>
    <property type="match status" value="1"/>
</dbReference>
<keyword evidence="3" id="KW-1185">Reference proteome</keyword>
<dbReference type="Proteomes" id="UP000254834">
    <property type="component" value="Chromosome"/>
</dbReference>
<accession>A0A345ZCM6</accession>
<evidence type="ECO:0000313" key="2">
    <source>
        <dbReference type="EMBL" id="AXK61043.1"/>
    </source>
</evidence>
<name>A0A345ZCM6_9BACT</name>
<dbReference type="RefSeq" id="WP_115586058.1">
    <property type="nucleotide sequence ID" value="NZ_CP025544.1"/>
</dbReference>
<protein>
    <submittedName>
        <fullName evidence="2">Uncharacterized protein</fullName>
    </submittedName>
</protein>